<evidence type="ECO:0000256" key="1">
    <source>
        <dbReference type="SAM" id="Phobius"/>
    </source>
</evidence>
<dbReference type="SUPFAM" id="SSF82866">
    <property type="entry name" value="Multidrug efflux transporter AcrB transmembrane domain"/>
    <property type="match status" value="2"/>
</dbReference>
<dbReference type="PANTHER" id="PTHR32063:SF77">
    <property type="entry name" value="ACR FAMILY TRANSPORT PROTEIN"/>
    <property type="match status" value="1"/>
</dbReference>
<feature type="transmembrane region" description="Helical" evidence="1">
    <location>
        <begin position="359"/>
        <end position="376"/>
    </location>
</feature>
<protein>
    <submittedName>
        <fullName evidence="2">AcrB/AcrD/AcrF family protein</fullName>
    </submittedName>
</protein>
<keyword evidence="1" id="KW-1133">Transmembrane helix</keyword>
<organism evidence="2 3">
    <name type="scientific">Jiella pacifica</name>
    <dbReference type="NCBI Taxonomy" id="2696469"/>
    <lineage>
        <taxon>Bacteria</taxon>
        <taxon>Pseudomonadati</taxon>
        <taxon>Pseudomonadota</taxon>
        <taxon>Alphaproteobacteria</taxon>
        <taxon>Hyphomicrobiales</taxon>
        <taxon>Aurantimonadaceae</taxon>
        <taxon>Jiella</taxon>
    </lineage>
</organism>
<sequence>MSNISAWAIRHPLPTIVLFLALAIAGMWGFTQLRINNMPDIDFPMVRVTITQTGASPTEIETQVTDLVENAVASIANVESVTSTISEGASVTAIEFQLGTNLIEATDDVQNAIDGIQSQLPDAAETPIVSRVNVGDNAILTYVVDAPGMSPDELSWYVDDALSKSLLGVEGVSKIERSGGVNRAILVKLDPTRIDSYGTTVGAVTTALAAQNLNQAGGRTIIGGTEQSVRTLGSAGSIAELADTPIAIGSGKSVRLADLGEIVDGWEDPRNRARLDGKEVVAFQVYSAKGSSQIGVTEAVREAVKTIGAKNAAVSFSEVTSSSDFVQESYDAAIEALWLGALLAVAVVFLFLRDLRATLVAATALPMSLVPTFFVMEWLDLSLNNITLLALSLVVGILVDDAIVEIENIVRHMRESGKSAYQAAIEAADEIGLAVVATTATIIAVFVPVAFMPGIPGQLFVSFAIAVCVSVLFSLIVARLLTPLMGAYLVKAGSGHSEDDAPRWVPAYLAVLRHALRFRWLTALLGIAFFAGSVYVAVGLPTEFMPASDRGRSLVSVELVPGSTLDDTDAVVRQVGEILQKQPEVASVFASIGTASEGGGGPQRSTTASVNSATVTANLVARDQRDVSQQEFEKRLADVFDGIAGARIQFGADNQSGSKVKITLAGADSEKLSETANQLAAEMRAVPGLLNPISDAAAAKPELVVKPDKQRMAELGITASDVARLLSVATIGANDAALAKYSLGDRQVYIVPTLTDDARGDLTRIEALKIAGTSGTVPLGAIASFEFGAGPTTITHYGGDRTASVEAELSGLTLGEAQQAIAALPAMKTLPDGIYEKAQGDTKRMNEMFSGFVMAMATGVLLMFATLALLFNSFLQPVTILTALPLSIGGAFGFLWLTDSAVAISVLIGVLLLMGIAAKNSILLVEYAIVARRGGQDRYGALMDAAKKRARPIVMTSIAMAAGMAPLALGLGADAETRAPMAIAVIGGLVSSTLLSLVYVPVIYTLMDDLERVLGRWLGKLLPKERAVTTLNAETDPANGTNESLV</sequence>
<dbReference type="PRINTS" id="PR00702">
    <property type="entry name" value="ACRIFLAVINRP"/>
</dbReference>
<feature type="transmembrane region" description="Helical" evidence="1">
    <location>
        <begin position="903"/>
        <end position="929"/>
    </location>
</feature>
<name>A0A6N9T009_9HYPH</name>
<gene>
    <name evidence="2" type="ORF">GTK09_05715</name>
</gene>
<dbReference type="GO" id="GO:0042910">
    <property type="term" value="F:xenobiotic transmembrane transporter activity"/>
    <property type="evidence" value="ECO:0007669"/>
    <property type="project" value="TreeGrafter"/>
</dbReference>
<feature type="transmembrane region" description="Helical" evidence="1">
    <location>
        <begin position="878"/>
        <end position="897"/>
    </location>
</feature>
<dbReference type="EMBL" id="JAAAMG010000003">
    <property type="protein sequence ID" value="NDW03922.1"/>
    <property type="molecule type" value="Genomic_DNA"/>
</dbReference>
<dbReference type="Pfam" id="PF00873">
    <property type="entry name" value="ACR_tran"/>
    <property type="match status" value="1"/>
</dbReference>
<dbReference type="Gene3D" id="3.30.70.1440">
    <property type="entry name" value="Multidrug efflux transporter AcrB pore domain"/>
    <property type="match status" value="1"/>
</dbReference>
<dbReference type="AlphaFoldDB" id="A0A6N9T009"/>
<dbReference type="SUPFAM" id="SSF82714">
    <property type="entry name" value="Multidrug efflux transporter AcrB TolC docking domain, DN and DC subdomains"/>
    <property type="match status" value="2"/>
</dbReference>
<dbReference type="Gene3D" id="1.20.1640.10">
    <property type="entry name" value="Multidrug efflux transporter AcrB transmembrane domain"/>
    <property type="match status" value="2"/>
</dbReference>
<dbReference type="SUPFAM" id="SSF82693">
    <property type="entry name" value="Multidrug efflux transporter AcrB pore domain, PN1, PN2, PC1 and PC2 subdomains"/>
    <property type="match status" value="3"/>
</dbReference>
<comment type="caution">
    <text evidence="2">The sequence shown here is derived from an EMBL/GenBank/DDBJ whole genome shotgun (WGS) entry which is preliminary data.</text>
</comment>
<dbReference type="Proteomes" id="UP000469011">
    <property type="component" value="Unassembled WGS sequence"/>
</dbReference>
<feature type="transmembrane region" description="Helical" evidence="1">
    <location>
        <begin position="388"/>
        <end position="410"/>
    </location>
</feature>
<feature type="transmembrane region" description="Helical" evidence="1">
    <location>
        <begin position="520"/>
        <end position="540"/>
    </location>
</feature>
<feature type="transmembrane region" description="Helical" evidence="1">
    <location>
        <begin position="12"/>
        <end position="30"/>
    </location>
</feature>
<keyword evidence="1" id="KW-0812">Transmembrane</keyword>
<feature type="transmembrane region" description="Helical" evidence="1">
    <location>
        <begin position="431"/>
        <end position="453"/>
    </location>
</feature>
<keyword evidence="1" id="KW-0472">Membrane</keyword>
<dbReference type="Gene3D" id="3.30.2090.10">
    <property type="entry name" value="Multidrug efflux transporter AcrB TolC docking domain, DN and DC subdomains"/>
    <property type="match status" value="2"/>
</dbReference>
<dbReference type="Gene3D" id="3.30.70.1320">
    <property type="entry name" value="Multidrug efflux transporter AcrB pore domain like"/>
    <property type="match status" value="1"/>
</dbReference>
<dbReference type="RefSeq" id="WP_163461787.1">
    <property type="nucleotide sequence ID" value="NZ_JAAAMG010000003.1"/>
</dbReference>
<evidence type="ECO:0000313" key="2">
    <source>
        <dbReference type="EMBL" id="NDW03922.1"/>
    </source>
</evidence>
<feature type="transmembrane region" description="Helical" evidence="1">
    <location>
        <begin position="459"/>
        <end position="481"/>
    </location>
</feature>
<feature type="transmembrane region" description="Helical" evidence="1">
    <location>
        <begin position="848"/>
        <end position="871"/>
    </location>
</feature>
<proteinExistence type="predicted"/>
<reference evidence="2 3" key="1">
    <citation type="submission" date="2020-01" db="EMBL/GenBank/DDBJ databases">
        <title>Jiella pacifica sp. nov.</title>
        <authorList>
            <person name="Xue Z."/>
            <person name="Zhu S."/>
            <person name="Chen J."/>
            <person name="Yang J."/>
        </authorList>
    </citation>
    <scope>NUCLEOTIDE SEQUENCE [LARGE SCALE GENOMIC DNA]</scope>
    <source>
        <strain evidence="2 3">40Bstr34</strain>
    </source>
</reference>
<accession>A0A6N9T009</accession>
<feature type="transmembrane region" description="Helical" evidence="1">
    <location>
        <begin position="981"/>
        <end position="1006"/>
    </location>
</feature>
<dbReference type="InterPro" id="IPR001036">
    <property type="entry name" value="Acrflvin-R"/>
</dbReference>
<dbReference type="PANTHER" id="PTHR32063">
    <property type="match status" value="1"/>
</dbReference>
<feature type="transmembrane region" description="Helical" evidence="1">
    <location>
        <begin position="332"/>
        <end position="352"/>
    </location>
</feature>
<feature type="transmembrane region" description="Helical" evidence="1">
    <location>
        <begin position="950"/>
        <end position="969"/>
    </location>
</feature>
<keyword evidence="3" id="KW-1185">Reference proteome</keyword>
<dbReference type="Gene3D" id="3.30.70.1430">
    <property type="entry name" value="Multidrug efflux transporter AcrB pore domain"/>
    <property type="match status" value="2"/>
</dbReference>
<dbReference type="InterPro" id="IPR027463">
    <property type="entry name" value="AcrB_DN_DC_subdom"/>
</dbReference>
<dbReference type="GO" id="GO:0005886">
    <property type="term" value="C:plasma membrane"/>
    <property type="evidence" value="ECO:0007669"/>
    <property type="project" value="TreeGrafter"/>
</dbReference>
<evidence type="ECO:0000313" key="3">
    <source>
        <dbReference type="Proteomes" id="UP000469011"/>
    </source>
</evidence>